<keyword evidence="4" id="KW-1185">Reference proteome</keyword>
<evidence type="ECO:0000256" key="2">
    <source>
        <dbReference type="SAM" id="SignalP"/>
    </source>
</evidence>
<proteinExistence type="predicted"/>
<comment type="caution">
    <text evidence="3">The sequence shown here is derived from an EMBL/GenBank/DDBJ whole genome shotgun (WGS) entry which is preliminary data.</text>
</comment>
<organism evidence="3 4">
    <name type="scientific">Chaetomium fimeti</name>
    <dbReference type="NCBI Taxonomy" id="1854472"/>
    <lineage>
        <taxon>Eukaryota</taxon>
        <taxon>Fungi</taxon>
        <taxon>Dikarya</taxon>
        <taxon>Ascomycota</taxon>
        <taxon>Pezizomycotina</taxon>
        <taxon>Sordariomycetes</taxon>
        <taxon>Sordariomycetidae</taxon>
        <taxon>Sordariales</taxon>
        <taxon>Chaetomiaceae</taxon>
        <taxon>Chaetomium</taxon>
    </lineage>
</organism>
<evidence type="ECO:0008006" key="5">
    <source>
        <dbReference type="Google" id="ProtNLM"/>
    </source>
</evidence>
<protein>
    <recommendedName>
        <fullName evidence="5">Secreted protein</fullName>
    </recommendedName>
</protein>
<feature type="chain" id="PRO_5041897711" description="Secreted protein" evidence="2">
    <location>
        <begin position="25"/>
        <end position="115"/>
    </location>
</feature>
<keyword evidence="2" id="KW-0732">Signal</keyword>
<evidence type="ECO:0000313" key="4">
    <source>
        <dbReference type="Proteomes" id="UP001278766"/>
    </source>
</evidence>
<evidence type="ECO:0000256" key="1">
    <source>
        <dbReference type="SAM" id="MobiDB-lite"/>
    </source>
</evidence>
<feature type="signal peptide" evidence="2">
    <location>
        <begin position="1"/>
        <end position="24"/>
    </location>
</feature>
<dbReference type="Proteomes" id="UP001278766">
    <property type="component" value="Unassembled WGS sequence"/>
</dbReference>
<reference evidence="3" key="2">
    <citation type="submission" date="2023-06" db="EMBL/GenBank/DDBJ databases">
        <authorList>
            <consortium name="Lawrence Berkeley National Laboratory"/>
            <person name="Haridas S."/>
            <person name="Hensen N."/>
            <person name="Bonometti L."/>
            <person name="Westerberg I."/>
            <person name="Brannstrom I.O."/>
            <person name="Guillou S."/>
            <person name="Cros-Aarteil S."/>
            <person name="Calhoun S."/>
            <person name="Kuo A."/>
            <person name="Mondo S."/>
            <person name="Pangilinan J."/>
            <person name="Riley R."/>
            <person name="Labutti K."/>
            <person name="Andreopoulos B."/>
            <person name="Lipzen A."/>
            <person name="Chen C."/>
            <person name="Yanf M."/>
            <person name="Daum C."/>
            <person name="Ng V."/>
            <person name="Clum A."/>
            <person name="Steindorff A."/>
            <person name="Ohm R."/>
            <person name="Martin F."/>
            <person name="Silar P."/>
            <person name="Natvig D."/>
            <person name="Lalanne C."/>
            <person name="Gautier V."/>
            <person name="Ament-Velasquez S.L."/>
            <person name="Kruys A."/>
            <person name="Hutchinson M.I."/>
            <person name="Powell A.J."/>
            <person name="Barry K."/>
            <person name="Miller A.N."/>
            <person name="Grigoriev I.V."/>
            <person name="Debuchy R."/>
            <person name="Gladieux P."/>
            <person name="Thoren M.H."/>
            <person name="Johannesson H."/>
        </authorList>
    </citation>
    <scope>NUCLEOTIDE SEQUENCE</scope>
    <source>
        <strain evidence="3">CBS 168.71</strain>
    </source>
</reference>
<sequence>MSSPWFRLRLALLIVPCNHDSSSSYSVHGVASNAQTNTVPREWIHVVGDPLCERRGYSKPLAVVGLGDRVGEVKQKRRRRQGEGKAKTRQRRGKDKARETGKRPVHAHALEVLTA</sequence>
<accession>A0AAE0HQZ8</accession>
<dbReference type="GeneID" id="87838980"/>
<dbReference type="AlphaFoldDB" id="A0AAE0HQZ8"/>
<dbReference type="RefSeq" id="XP_062663685.1">
    <property type="nucleotide sequence ID" value="XM_062802032.1"/>
</dbReference>
<reference evidence="3" key="1">
    <citation type="journal article" date="2023" name="Mol. Phylogenet. Evol.">
        <title>Genome-scale phylogeny and comparative genomics of the fungal order Sordariales.</title>
        <authorList>
            <person name="Hensen N."/>
            <person name="Bonometti L."/>
            <person name="Westerberg I."/>
            <person name="Brannstrom I.O."/>
            <person name="Guillou S."/>
            <person name="Cros-Aarteil S."/>
            <person name="Calhoun S."/>
            <person name="Haridas S."/>
            <person name="Kuo A."/>
            <person name="Mondo S."/>
            <person name="Pangilinan J."/>
            <person name="Riley R."/>
            <person name="LaButti K."/>
            <person name="Andreopoulos B."/>
            <person name="Lipzen A."/>
            <person name="Chen C."/>
            <person name="Yan M."/>
            <person name="Daum C."/>
            <person name="Ng V."/>
            <person name="Clum A."/>
            <person name="Steindorff A."/>
            <person name="Ohm R.A."/>
            <person name="Martin F."/>
            <person name="Silar P."/>
            <person name="Natvig D.O."/>
            <person name="Lalanne C."/>
            <person name="Gautier V."/>
            <person name="Ament-Velasquez S.L."/>
            <person name="Kruys A."/>
            <person name="Hutchinson M.I."/>
            <person name="Powell A.J."/>
            <person name="Barry K."/>
            <person name="Miller A.N."/>
            <person name="Grigoriev I.V."/>
            <person name="Debuchy R."/>
            <person name="Gladieux P."/>
            <person name="Hiltunen Thoren M."/>
            <person name="Johannesson H."/>
        </authorList>
    </citation>
    <scope>NUCLEOTIDE SEQUENCE</scope>
    <source>
        <strain evidence="3">CBS 168.71</strain>
    </source>
</reference>
<feature type="region of interest" description="Disordered" evidence="1">
    <location>
        <begin position="69"/>
        <end position="115"/>
    </location>
</feature>
<name>A0AAE0HQZ8_9PEZI</name>
<dbReference type="EMBL" id="JAUEPN010000001">
    <property type="protein sequence ID" value="KAK3300171.1"/>
    <property type="molecule type" value="Genomic_DNA"/>
</dbReference>
<evidence type="ECO:0000313" key="3">
    <source>
        <dbReference type="EMBL" id="KAK3300171.1"/>
    </source>
</evidence>
<gene>
    <name evidence="3" type="ORF">B0H64DRAFT_369453</name>
</gene>